<evidence type="ECO:0000256" key="9">
    <source>
        <dbReference type="SAM" id="Phobius"/>
    </source>
</evidence>
<dbReference type="InterPro" id="IPR042240">
    <property type="entry name" value="CHASE_sf"/>
</dbReference>
<dbReference type="InterPro" id="IPR003661">
    <property type="entry name" value="HisK_dim/P_dom"/>
</dbReference>
<dbReference type="Pfam" id="PF03924">
    <property type="entry name" value="CHASE"/>
    <property type="match status" value="1"/>
</dbReference>
<dbReference type="RefSeq" id="WP_067556731.1">
    <property type="nucleotide sequence ID" value="NZ_LPXN01000114.1"/>
</dbReference>
<dbReference type="OrthoDB" id="9796100at2"/>
<feature type="domain" description="Histidine kinase" evidence="10">
    <location>
        <begin position="361"/>
        <end position="583"/>
    </location>
</feature>
<dbReference type="Gene3D" id="1.10.287.130">
    <property type="match status" value="1"/>
</dbReference>
<reference evidence="13 14" key="1">
    <citation type="submission" date="2015-12" db="EMBL/GenBank/DDBJ databases">
        <title>Genome sequence of Oceanibaculum pacificum MCCC 1A02656.</title>
        <authorList>
            <person name="Lu L."/>
            <person name="Lai Q."/>
            <person name="Shao Z."/>
            <person name="Qian P."/>
        </authorList>
    </citation>
    <scope>NUCLEOTIDE SEQUENCE [LARGE SCALE GENOMIC DNA]</scope>
    <source>
        <strain evidence="13 14">MCCC 1A02656</strain>
    </source>
</reference>
<dbReference type="InterPro" id="IPR003594">
    <property type="entry name" value="HATPase_dom"/>
</dbReference>
<dbReference type="Proteomes" id="UP000076400">
    <property type="component" value="Unassembled WGS sequence"/>
</dbReference>
<dbReference type="Pfam" id="PF00512">
    <property type="entry name" value="HisKA"/>
    <property type="match status" value="1"/>
</dbReference>
<dbReference type="PRINTS" id="PR00344">
    <property type="entry name" value="BCTRLSENSOR"/>
</dbReference>
<dbReference type="Gene3D" id="3.30.450.350">
    <property type="entry name" value="CHASE domain"/>
    <property type="match status" value="1"/>
</dbReference>
<dbReference type="Gene3D" id="3.30.565.10">
    <property type="entry name" value="Histidine kinase-like ATPase, C-terminal domain"/>
    <property type="match status" value="1"/>
</dbReference>
<dbReference type="InterPro" id="IPR006189">
    <property type="entry name" value="CHASE_dom"/>
</dbReference>
<name>A0A154W2C8_9PROT</name>
<dbReference type="PROSITE" id="PS50839">
    <property type="entry name" value="CHASE"/>
    <property type="match status" value="1"/>
</dbReference>
<dbReference type="SUPFAM" id="SSF55874">
    <property type="entry name" value="ATPase domain of HSP90 chaperone/DNA topoisomerase II/histidine kinase"/>
    <property type="match status" value="1"/>
</dbReference>
<dbReference type="GO" id="GO:0000155">
    <property type="term" value="F:phosphorelay sensor kinase activity"/>
    <property type="evidence" value="ECO:0007669"/>
    <property type="project" value="InterPro"/>
</dbReference>
<keyword evidence="7 9" id="KW-0472">Membrane</keyword>
<dbReference type="InterPro" id="IPR011006">
    <property type="entry name" value="CheY-like_superfamily"/>
</dbReference>
<feature type="modified residue" description="4-aspartylphosphate" evidence="8">
    <location>
        <position position="653"/>
    </location>
</feature>
<evidence type="ECO:0000256" key="8">
    <source>
        <dbReference type="PROSITE-ProRule" id="PRU00169"/>
    </source>
</evidence>
<evidence type="ECO:0000256" key="2">
    <source>
        <dbReference type="ARBA" id="ARBA00004370"/>
    </source>
</evidence>
<dbReference type="Gene3D" id="3.40.50.2300">
    <property type="match status" value="1"/>
</dbReference>
<dbReference type="Pfam" id="PF00072">
    <property type="entry name" value="Response_reg"/>
    <property type="match status" value="1"/>
</dbReference>
<sequence length="722" mass="79800">MRPAFRALPWIVLTLALLATYGSWRLLQDSVEARAEQRFQQESEATREAILSRLMAYELVLRGAAGMFFASEEVTSGEFQTYVGMLRLHERYGGVQGIGYATLLRAAEVAEHEARIRAQDFPEYQIHPPGTRPLYGVITFLEPYTSRNRRAFGFDMFSEPVRREAMERARDTGSTAISGKVILVQEDEENPQPGFLMYLPVYEGGSDPVLLEQRRAQIRGFVYAPFRVQDLMRRIRFTSNTLISFAIYDGPEPSPQTLLYEEHLASAGDQPRRRTGSLSLGGRTWTIIFTESQALRTATASAAPSTMAVAGLFISVILFAITWLLLRLGVERRQAEQTLLKAEIQVLQAQKMESVGQLTGGIAHDFNNLLTVVLGNAELLLEKLKDTQLIALAEMIRSAAERGSELTGRLLSFARRQPLDPRQVDVGELVLGMEDILRRSLGEHVELEVTPGMQPWKATIDPAQLENALLNLCLNARDAMPGGGKLVIDMVNAHLDADYARDHAEVAAGDYVMIAVSDTGSGMPPEIAARAFEPFFTTKTEGKGSGLGLSMVYGFAKQSRGHVKIYSEPGIGTTVRLYLPRSDNTAEPHEPVSPAVVEGGSALILLVEDDDLVRRNVAAQLEALGYDMLVARNGHEALDLLRHNPEIDLLFTDIVMPGGLNGRQLADAAQQIKPGLPVLYTSGYSENVIVHHGRLDRGMHLLNKPYGRRELSIKIRTALGRD</sequence>
<dbReference type="SUPFAM" id="SSF52172">
    <property type="entry name" value="CheY-like"/>
    <property type="match status" value="1"/>
</dbReference>
<evidence type="ECO:0000256" key="4">
    <source>
        <dbReference type="ARBA" id="ARBA00022553"/>
    </source>
</evidence>
<dbReference type="CDD" id="cd18161">
    <property type="entry name" value="REC_hyHK_blue-like"/>
    <property type="match status" value="1"/>
</dbReference>
<dbReference type="PANTHER" id="PTHR43065:SF49">
    <property type="entry name" value="HISTIDINE KINASE"/>
    <property type="match status" value="1"/>
</dbReference>
<organism evidence="13 14">
    <name type="scientific">Oceanibaculum pacificum</name>
    <dbReference type="NCBI Taxonomy" id="580166"/>
    <lineage>
        <taxon>Bacteria</taxon>
        <taxon>Pseudomonadati</taxon>
        <taxon>Pseudomonadota</taxon>
        <taxon>Alphaproteobacteria</taxon>
        <taxon>Rhodospirillales</taxon>
        <taxon>Oceanibaculaceae</taxon>
        <taxon>Oceanibaculum</taxon>
    </lineage>
</organism>
<proteinExistence type="predicted"/>
<dbReference type="InterPro" id="IPR004358">
    <property type="entry name" value="Sig_transdc_His_kin-like_C"/>
</dbReference>
<evidence type="ECO:0000313" key="14">
    <source>
        <dbReference type="Proteomes" id="UP000076400"/>
    </source>
</evidence>
<dbReference type="SUPFAM" id="SSF47384">
    <property type="entry name" value="Homodimeric domain of signal transducing histidine kinase"/>
    <property type="match status" value="1"/>
</dbReference>
<feature type="transmembrane region" description="Helical" evidence="9">
    <location>
        <begin position="307"/>
        <end position="326"/>
    </location>
</feature>
<dbReference type="PROSITE" id="PS50110">
    <property type="entry name" value="RESPONSE_REGULATORY"/>
    <property type="match status" value="1"/>
</dbReference>
<keyword evidence="6 9" id="KW-1133">Transmembrane helix</keyword>
<dbReference type="InterPro" id="IPR005467">
    <property type="entry name" value="His_kinase_dom"/>
</dbReference>
<evidence type="ECO:0000259" key="11">
    <source>
        <dbReference type="PROSITE" id="PS50110"/>
    </source>
</evidence>
<evidence type="ECO:0000256" key="1">
    <source>
        <dbReference type="ARBA" id="ARBA00000085"/>
    </source>
</evidence>
<dbReference type="CDD" id="cd00082">
    <property type="entry name" value="HisKA"/>
    <property type="match status" value="1"/>
</dbReference>
<feature type="domain" description="Response regulatory" evidence="11">
    <location>
        <begin position="603"/>
        <end position="719"/>
    </location>
</feature>
<protein>
    <recommendedName>
        <fullName evidence="3">histidine kinase</fullName>
        <ecNumber evidence="3">2.7.13.3</ecNumber>
    </recommendedName>
</protein>
<evidence type="ECO:0000256" key="6">
    <source>
        <dbReference type="ARBA" id="ARBA00022989"/>
    </source>
</evidence>
<dbReference type="InterPro" id="IPR036890">
    <property type="entry name" value="HATPase_C_sf"/>
</dbReference>
<dbReference type="SMART" id="SM01079">
    <property type="entry name" value="CHASE"/>
    <property type="match status" value="1"/>
</dbReference>
<evidence type="ECO:0000313" key="13">
    <source>
        <dbReference type="EMBL" id="KZD07613.1"/>
    </source>
</evidence>
<keyword evidence="5 9" id="KW-0812">Transmembrane</keyword>
<dbReference type="InterPro" id="IPR036097">
    <property type="entry name" value="HisK_dim/P_sf"/>
</dbReference>
<comment type="subcellular location">
    <subcellularLocation>
        <location evidence="2">Membrane</location>
    </subcellularLocation>
</comment>
<evidence type="ECO:0000256" key="7">
    <source>
        <dbReference type="ARBA" id="ARBA00023136"/>
    </source>
</evidence>
<evidence type="ECO:0000259" key="12">
    <source>
        <dbReference type="PROSITE" id="PS50839"/>
    </source>
</evidence>
<gene>
    <name evidence="13" type="ORF">AUP43_10010</name>
</gene>
<evidence type="ECO:0000256" key="3">
    <source>
        <dbReference type="ARBA" id="ARBA00012438"/>
    </source>
</evidence>
<keyword evidence="4 8" id="KW-0597">Phosphoprotein</keyword>
<dbReference type="Pfam" id="PF02518">
    <property type="entry name" value="HATPase_c"/>
    <property type="match status" value="1"/>
</dbReference>
<dbReference type="EMBL" id="LPXN01000114">
    <property type="protein sequence ID" value="KZD07613.1"/>
    <property type="molecule type" value="Genomic_DNA"/>
</dbReference>
<evidence type="ECO:0000256" key="5">
    <source>
        <dbReference type="ARBA" id="ARBA00022692"/>
    </source>
</evidence>
<dbReference type="SMART" id="SM00387">
    <property type="entry name" value="HATPase_c"/>
    <property type="match status" value="1"/>
</dbReference>
<comment type="caution">
    <text evidence="13">The sequence shown here is derived from an EMBL/GenBank/DDBJ whole genome shotgun (WGS) entry which is preliminary data.</text>
</comment>
<dbReference type="InterPro" id="IPR001789">
    <property type="entry name" value="Sig_transdc_resp-reg_receiver"/>
</dbReference>
<keyword evidence="14" id="KW-1185">Reference proteome</keyword>
<dbReference type="GO" id="GO:0016020">
    <property type="term" value="C:membrane"/>
    <property type="evidence" value="ECO:0007669"/>
    <property type="project" value="UniProtKB-SubCell"/>
</dbReference>
<dbReference type="AlphaFoldDB" id="A0A154W2C8"/>
<dbReference type="SMART" id="SM00388">
    <property type="entry name" value="HisKA"/>
    <property type="match status" value="1"/>
</dbReference>
<dbReference type="STRING" id="580166.AUP43_10010"/>
<dbReference type="SMART" id="SM00448">
    <property type="entry name" value="REC"/>
    <property type="match status" value="1"/>
</dbReference>
<dbReference type="PANTHER" id="PTHR43065">
    <property type="entry name" value="SENSOR HISTIDINE KINASE"/>
    <property type="match status" value="1"/>
</dbReference>
<comment type="catalytic activity">
    <reaction evidence="1">
        <text>ATP + protein L-histidine = ADP + protein N-phospho-L-histidine.</text>
        <dbReference type="EC" id="2.7.13.3"/>
    </reaction>
</comment>
<dbReference type="CDD" id="cd16919">
    <property type="entry name" value="HATPase_CckA-like"/>
    <property type="match status" value="1"/>
</dbReference>
<accession>A0A154W2C8</accession>
<evidence type="ECO:0000259" key="10">
    <source>
        <dbReference type="PROSITE" id="PS50109"/>
    </source>
</evidence>
<feature type="domain" description="CHASE" evidence="12">
    <location>
        <begin position="70"/>
        <end position="288"/>
    </location>
</feature>
<dbReference type="EC" id="2.7.13.3" evidence="3"/>
<dbReference type="PROSITE" id="PS50109">
    <property type="entry name" value="HIS_KIN"/>
    <property type="match status" value="1"/>
</dbReference>